<evidence type="ECO:0000313" key="3">
    <source>
        <dbReference type="Proteomes" id="UP001259832"/>
    </source>
</evidence>
<accession>A0AAD9LGE0</accession>
<feature type="compositionally biased region" description="Polar residues" evidence="1">
    <location>
        <begin position="224"/>
        <end position="236"/>
    </location>
</feature>
<keyword evidence="3" id="KW-1185">Reference proteome</keyword>
<sequence>MAPRRISANDLAFVGPTHVPDLTEFSYVRLVSVDDDTATVTVVGPDVDGNGQEVQLLLFTFELRKVDAEEATLWPGSYLAHLVAFVLPHGPCVGQWAYGVVVRYEVNTDGTWLSVLSVGRAISVALVEPLRVIKADPITYALQIGATVSDMVLNPKELLHQQDTTIQACQKRKGDVLASVRPTLTVPFVPDDLVTLVRPHDLRMVTVRRHHVLDCVTGPRKRNTLNLYQDPQATNLHNREPTVAQASSRTGHLD</sequence>
<reference evidence="2" key="1">
    <citation type="submission" date="2023-08" db="EMBL/GenBank/DDBJ databases">
        <title>Reference Genome Resource for the Citrus Pathogen Phytophthora citrophthora.</title>
        <authorList>
            <person name="Moller H."/>
            <person name="Coetzee B."/>
            <person name="Rose L.J."/>
            <person name="Van Niekerk J.M."/>
        </authorList>
    </citation>
    <scope>NUCLEOTIDE SEQUENCE</scope>
    <source>
        <strain evidence="2">STE-U-9442</strain>
    </source>
</reference>
<name>A0AAD9LGE0_9STRA</name>
<comment type="caution">
    <text evidence="2">The sequence shown here is derived from an EMBL/GenBank/DDBJ whole genome shotgun (WGS) entry which is preliminary data.</text>
</comment>
<dbReference type="Proteomes" id="UP001259832">
    <property type="component" value="Unassembled WGS sequence"/>
</dbReference>
<feature type="compositionally biased region" description="Polar residues" evidence="1">
    <location>
        <begin position="244"/>
        <end position="254"/>
    </location>
</feature>
<organism evidence="2 3">
    <name type="scientific">Phytophthora citrophthora</name>
    <dbReference type="NCBI Taxonomy" id="4793"/>
    <lineage>
        <taxon>Eukaryota</taxon>
        <taxon>Sar</taxon>
        <taxon>Stramenopiles</taxon>
        <taxon>Oomycota</taxon>
        <taxon>Peronosporomycetes</taxon>
        <taxon>Peronosporales</taxon>
        <taxon>Peronosporaceae</taxon>
        <taxon>Phytophthora</taxon>
    </lineage>
</organism>
<feature type="region of interest" description="Disordered" evidence="1">
    <location>
        <begin position="223"/>
        <end position="254"/>
    </location>
</feature>
<evidence type="ECO:0000256" key="1">
    <source>
        <dbReference type="SAM" id="MobiDB-lite"/>
    </source>
</evidence>
<dbReference type="EMBL" id="JASMQC010000023">
    <property type="protein sequence ID" value="KAK1935510.1"/>
    <property type="molecule type" value="Genomic_DNA"/>
</dbReference>
<dbReference type="AlphaFoldDB" id="A0AAD9LGE0"/>
<protein>
    <submittedName>
        <fullName evidence="2">Uncharacterized protein</fullName>
    </submittedName>
</protein>
<proteinExistence type="predicted"/>
<evidence type="ECO:0000313" key="2">
    <source>
        <dbReference type="EMBL" id="KAK1935510.1"/>
    </source>
</evidence>
<gene>
    <name evidence="2" type="ORF">P3T76_010735</name>
</gene>